<keyword evidence="2" id="KW-0378">Hydrolase</keyword>
<dbReference type="SUPFAM" id="SSF48150">
    <property type="entry name" value="DNA-glycosylase"/>
    <property type="match status" value="1"/>
</dbReference>
<proteinExistence type="predicted"/>
<keyword evidence="2" id="KW-0326">Glycosidase</keyword>
<dbReference type="InterPro" id="IPR005019">
    <property type="entry name" value="Adenine_glyco"/>
</dbReference>
<sequence>MNTSNALKPLNTSAVLTKGLVVGEDGRVRPEWAAKDPLLKEYYDYEWGKPVHTESGLLERLSLEAFQSGLSWATVLRKRDAFRTEFYDFDADTVARFTEGDVVRLLGCSGIIRNRRKIEAVITNARATIALRETGGLDAFIWGFAPKDHQPPATLSDTPTVSNDSKALAKALKKAGFTFIGPTTCYALSQAIGMIDDRPVGASKLLDDDLHKGVAACQRPQL</sequence>
<dbReference type="PANTHER" id="PTHR30037:SF4">
    <property type="entry name" value="DNA-3-METHYLADENINE GLYCOSYLASE I"/>
    <property type="match status" value="1"/>
</dbReference>
<accession>A0ABD7MUH8</accession>
<dbReference type="GO" id="GO:0008725">
    <property type="term" value="F:DNA-3-methyladenine glycosylase activity"/>
    <property type="evidence" value="ECO:0007669"/>
    <property type="project" value="UniProtKB-EC"/>
</dbReference>
<dbReference type="RefSeq" id="WP_013910537.1">
    <property type="nucleotide sequence ID" value="NZ_AP019662.1"/>
</dbReference>
<dbReference type="Gene3D" id="1.10.340.30">
    <property type="entry name" value="Hypothetical protein, domain 2"/>
    <property type="match status" value="1"/>
</dbReference>
<organism evidence="2 3">
    <name type="scientific">Corynebacterium ulcerans</name>
    <dbReference type="NCBI Taxonomy" id="65058"/>
    <lineage>
        <taxon>Bacteria</taxon>
        <taxon>Bacillati</taxon>
        <taxon>Actinomycetota</taxon>
        <taxon>Actinomycetes</taxon>
        <taxon>Mycobacteriales</taxon>
        <taxon>Corynebacteriaceae</taxon>
        <taxon>Corynebacterium</taxon>
    </lineage>
</organism>
<evidence type="ECO:0000313" key="1">
    <source>
        <dbReference type="EMBL" id="GJJ42047.1"/>
    </source>
</evidence>
<dbReference type="KEGG" id="cun:Cul210932_0135"/>
<dbReference type="Proteomes" id="UP000248741">
    <property type="component" value="Chromosome 1"/>
</dbReference>
<gene>
    <name evidence="2" type="primary">tagA</name>
    <name evidence="1" type="ORF">CULCOIPH005_02360</name>
    <name evidence="2" type="ORF">NCTC7908_01751</name>
</gene>
<dbReference type="PANTHER" id="PTHR30037">
    <property type="entry name" value="DNA-3-METHYLADENINE GLYCOSYLASE 1"/>
    <property type="match status" value="1"/>
</dbReference>
<dbReference type="Pfam" id="PF03352">
    <property type="entry name" value="Adenine_glyco"/>
    <property type="match status" value="1"/>
</dbReference>
<evidence type="ECO:0000313" key="3">
    <source>
        <dbReference type="Proteomes" id="UP000248741"/>
    </source>
</evidence>
<evidence type="ECO:0000313" key="2">
    <source>
        <dbReference type="EMBL" id="SQG52379.1"/>
    </source>
</evidence>
<dbReference type="AlphaFoldDB" id="A0ABD7MUH8"/>
<dbReference type="EMBL" id="LS483400">
    <property type="protein sequence ID" value="SQG52379.1"/>
    <property type="molecule type" value="Genomic_DNA"/>
</dbReference>
<evidence type="ECO:0000313" key="4">
    <source>
        <dbReference type="Proteomes" id="UP001205910"/>
    </source>
</evidence>
<dbReference type="Proteomes" id="UP001205910">
    <property type="component" value="Unassembled WGS sequence"/>
</dbReference>
<dbReference type="EC" id="3.2.2.20" evidence="2"/>
<dbReference type="KEGG" id="cuz:Cul05146_0134"/>
<protein>
    <submittedName>
        <fullName evidence="1">3-methyladenine DNA glycosylase</fullName>
    </submittedName>
    <submittedName>
        <fullName evidence="2">DNA-3-methyladenine glycosidase I</fullName>
        <ecNumber evidence="2">3.2.2.20</ecNumber>
    </submittedName>
</protein>
<reference evidence="2 3" key="1">
    <citation type="submission" date="2018-06" db="EMBL/GenBank/DDBJ databases">
        <authorList>
            <consortium name="Pathogen Informatics"/>
            <person name="Doyle S."/>
        </authorList>
    </citation>
    <scope>NUCLEOTIDE SEQUENCE [LARGE SCALE GENOMIC DNA]</scope>
    <source>
        <strain evidence="2 3">NCTC7908</strain>
    </source>
</reference>
<dbReference type="InterPro" id="IPR011257">
    <property type="entry name" value="DNA_glycosylase"/>
</dbReference>
<dbReference type="InterPro" id="IPR052891">
    <property type="entry name" value="DNA-3mA_glycosylase"/>
</dbReference>
<name>A0ABD7MUH8_CORUL</name>
<dbReference type="EMBL" id="BQFK01000001">
    <property type="protein sequence ID" value="GJJ42047.1"/>
    <property type="molecule type" value="Genomic_DNA"/>
</dbReference>
<reference evidence="1 4" key="2">
    <citation type="submission" date="2021-11" db="EMBL/GenBank/DDBJ databases">
        <title>Whole genome sequences of diphtheriae toxin producing Corynebacterium ulcerans isolates from cats in Osaka, Japan.</title>
        <authorList>
            <person name="Umeda K."/>
            <person name="Hirai Y."/>
        </authorList>
    </citation>
    <scope>NUCLEOTIDE SEQUENCE [LARGE SCALE GENOMIC DNA]</scope>
    <source>
        <strain evidence="1 4">12109B-1</strain>
    </source>
</reference>